<dbReference type="PANTHER" id="PTHR44688:SF16">
    <property type="entry name" value="DNA-BINDING TRANSCRIPTIONAL ACTIVATOR DEVR_DOSR"/>
    <property type="match status" value="1"/>
</dbReference>
<gene>
    <name evidence="7" type="ORF">H6A60_03865</name>
</gene>
<feature type="modified residue" description="4-aspartylphosphate" evidence="4">
    <location>
        <position position="70"/>
    </location>
</feature>
<evidence type="ECO:0000256" key="1">
    <source>
        <dbReference type="ARBA" id="ARBA00023015"/>
    </source>
</evidence>
<dbReference type="CDD" id="cd06170">
    <property type="entry name" value="LuxR_C_like"/>
    <property type="match status" value="1"/>
</dbReference>
<dbReference type="SMART" id="SM00448">
    <property type="entry name" value="REC"/>
    <property type="match status" value="1"/>
</dbReference>
<dbReference type="Proteomes" id="UP000715095">
    <property type="component" value="Unassembled WGS sequence"/>
</dbReference>
<dbReference type="Pfam" id="PF00196">
    <property type="entry name" value="GerE"/>
    <property type="match status" value="1"/>
</dbReference>
<dbReference type="PROSITE" id="PS50043">
    <property type="entry name" value="HTH_LUXR_2"/>
    <property type="match status" value="1"/>
</dbReference>
<keyword evidence="3" id="KW-0804">Transcription</keyword>
<keyword evidence="4" id="KW-0597">Phosphoprotein</keyword>
<keyword evidence="1" id="KW-0805">Transcription regulation</keyword>
<evidence type="ECO:0000313" key="8">
    <source>
        <dbReference type="Proteomes" id="UP000715095"/>
    </source>
</evidence>
<dbReference type="PROSITE" id="PS50110">
    <property type="entry name" value="RESPONSE_REGULATORY"/>
    <property type="match status" value="1"/>
</dbReference>
<dbReference type="Pfam" id="PF00072">
    <property type="entry name" value="Response_reg"/>
    <property type="match status" value="1"/>
</dbReference>
<dbReference type="SUPFAM" id="SSF46894">
    <property type="entry name" value="C-terminal effector domain of the bipartite response regulators"/>
    <property type="match status" value="1"/>
</dbReference>
<keyword evidence="2" id="KW-0238">DNA-binding</keyword>
<dbReference type="RefSeq" id="WP_205102095.1">
    <property type="nucleotide sequence ID" value="NZ_JACJJC010000004.1"/>
</dbReference>
<organism evidence="7 8">
    <name type="scientific">Sutterella massiliensis</name>
    <dbReference type="NCBI Taxonomy" id="1816689"/>
    <lineage>
        <taxon>Bacteria</taxon>
        <taxon>Pseudomonadati</taxon>
        <taxon>Pseudomonadota</taxon>
        <taxon>Betaproteobacteria</taxon>
        <taxon>Burkholderiales</taxon>
        <taxon>Sutterellaceae</taxon>
        <taxon>Sutterella</taxon>
    </lineage>
</organism>
<dbReference type="Gene3D" id="3.40.50.2300">
    <property type="match status" value="1"/>
</dbReference>
<evidence type="ECO:0000313" key="7">
    <source>
        <dbReference type="EMBL" id="MBM6703624.1"/>
    </source>
</evidence>
<dbReference type="InterPro" id="IPR001789">
    <property type="entry name" value="Sig_transdc_resp-reg_receiver"/>
</dbReference>
<accession>A0ABS2DQN7</accession>
<sequence length="221" mass="24619">MNAPVYDAAQQVAAEEKKNSLIRIVDDEDDVREALALMLRIEGWDAKVYPSARDFLVEDDAARPGCLLLDVRMPVMTGLELQREMIERGNPLPIIFLTGFADIDVAVSSLKEGAIDFLIKPADDEKLLASIAAAVHKDHRRRVGISDGTHVREALRALSERERDILELFMAGTTDAQVAERLSISERTVQGHLAKIYRKFSIHTAKEPLALMPDIRDVLGH</sequence>
<name>A0ABS2DQN7_9BURK</name>
<proteinExistence type="predicted"/>
<dbReference type="InterPro" id="IPR000792">
    <property type="entry name" value="Tscrpt_reg_LuxR_C"/>
</dbReference>
<dbReference type="EMBL" id="JACJJC010000004">
    <property type="protein sequence ID" value="MBM6703624.1"/>
    <property type="molecule type" value="Genomic_DNA"/>
</dbReference>
<keyword evidence="8" id="KW-1185">Reference proteome</keyword>
<dbReference type="InterPro" id="IPR016032">
    <property type="entry name" value="Sig_transdc_resp-reg_C-effctor"/>
</dbReference>
<dbReference type="SMART" id="SM00421">
    <property type="entry name" value="HTH_LUXR"/>
    <property type="match status" value="1"/>
</dbReference>
<comment type="caution">
    <text evidence="7">The sequence shown here is derived from an EMBL/GenBank/DDBJ whole genome shotgun (WGS) entry which is preliminary data.</text>
</comment>
<feature type="domain" description="HTH luxR-type" evidence="5">
    <location>
        <begin position="151"/>
        <end position="216"/>
    </location>
</feature>
<evidence type="ECO:0000256" key="4">
    <source>
        <dbReference type="PROSITE-ProRule" id="PRU00169"/>
    </source>
</evidence>
<reference evidence="7 8" key="1">
    <citation type="journal article" date="2021" name="Sci. Rep.">
        <title>The distribution of antibiotic resistance genes in chicken gut microbiota commensals.</title>
        <authorList>
            <person name="Juricova H."/>
            <person name="Matiasovicova J."/>
            <person name="Kubasova T."/>
            <person name="Cejkova D."/>
            <person name="Rychlik I."/>
        </authorList>
    </citation>
    <scope>NUCLEOTIDE SEQUENCE [LARGE SCALE GENOMIC DNA]</scope>
    <source>
        <strain evidence="7 8">An829</strain>
    </source>
</reference>
<dbReference type="SUPFAM" id="SSF52172">
    <property type="entry name" value="CheY-like"/>
    <property type="match status" value="1"/>
</dbReference>
<evidence type="ECO:0000256" key="2">
    <source>
        <dbReference type="ARBA" id="ARBA00023125"/>
    </source>
</evidence>
<protein>
    <submittedName>
        <fullName evidence="7">Response regulator transcription factor</fullName>
    </submittedName>
</protein>
<feature type="domain" description="Response regulatory" evidence="6">
    <location>
        <begin position="21"/>
        <end position="135"/>
    </location>
</feature>
<dbReference type="Gene3D" id="1.10.10.10">
    <property type="entry name" value="Winged helix-like DNA-binding domain superfamily/Winged helix DNA-binding domain"/>
    <property type="match status" value="1"/>
</dbReference>
<evidence type="ECO:0000259" key="5">
    <source>
        <dbReference type="PROSITE" id="PS50043"/>
    </source>
</evidence>
<dbReference type="InterPro" id="IPR036388">
    <property type="entry name" value="WH-like_DNA-bd_sf"/>
</dbReference>
<evidence type="ECO:0000259" key="6">
    <source>
        <dbReference type="PROSITE" id="PS50110"/>
    </source>
</evidence>
<dbReference type="InterPro" id="IPR011006">
    <property type="entry name" value="CheY-like_superfamily"/>
</dbReference>
<evidence type="ECO:0000256" key="3">
    <source>
        <dbReference type="ARBA" id="ARBA00023163"/>
    </source>
</evidence>
<dbReference type="PRINTS" id="PR00038">
    <property type="entry name" value="HTHLUXR"/>
</dbReference>
<dbReference type="PANTHER" id="PTHR44688">
    <property type="entry name" value="DNA-BINDING TRANSCRIPTIONAL ACTIVATOR DEVR_DOSR"/>
    <property type="match status" value="1"/>
</dbReference>